<proteinExistence type="predicted"/>
<evidence type="ECO:0000259" key="2">
    <source>
        <dbReference type="Pfam" id="PF00248"/>
    </source>
</evidence>
<evidence type="ECO:0000313" key="3">
    <source>
        <dbReference type="EMBL" id="KAJ3565125.1"/>
    </source>
</evidence>
<dbReference type="AlphaFoldDB" id="A0AAD5YSD9"/>
<accession>A0AAD5YSD9</accession>
<dbReference type="InterPro" id="IPR050523">
    <property type="entry name" value="AKR_Detox_Biosynth"/>
</dbReference>
<reference evidence="3" key="1">
    <citation type="submission" date="2022-07" db="EMBL/GenBank/DDBJ databases">
        <title>Genome Sequence of Leucocoprinus birnbaumii.</title>
        <authorList>
            <person name="Buettner E."/>
        </authorList>
    </citation>
    <scope>NUCLEOTIDE SEQUENCE</scope>
    <source>
        <strain evidence="3">VT141</strain>
    </source>
</reference>
<dbReference type="CDD" id="cd19079">
    <property type="entry name" value="AKR_EcYajO-like"/>
    <property type="match status" value="1"/>
</dbReference>
<protein>
    <recommendedName>
        <fullName evidence="2">NADP-dependent oxidoreductase domain-containing protein</fullName>
    </recommendedName>
</protein>
<keyword evidence="4" id="KW-1185">Reference proteome</keyword>
<dbReference type="SUPFAM" id="SSF51430">
    <property type="entry name" value="NAD(P)-linked oxidoreductase"/>
    <property type="match status" value="1"/>
</dbReference>
<name>A0AAD5YSD9_9AGAR</name>
<sequence length="336" mass="37971">MAETKKRVPYIRLGNSGLKVSRVILGTMQWGDSRWFPWIIEDEEEIIKTIKFAYDSGIQTFDTANVYSNGKSEVILGKAIKELKLPREEIVVITKVNGTVVKNFETNFITNGLNPDEHGYVNQHGLSRKHIFDSVKQSLERLQLDYVDLLLCHRFDKSTPIEETMQALHDVVKAGYVRYVGMSSCWAWQFSAMQNYAIANKLTPFITMQNHYNLVYREEEREMMPTLKHFGVGAIPWSPLARGILARSPSSDKTKRSSVDPAVQRYDSAGGTAEIIRRVEEVATKRGITMGQVSLAWMLSKEEVAAPIVGTTSLKKPRGHHRCDIGYTDSAGNRIS</sequence>
<keyword evidence="1" id="KW-0560">Oxidoreductase</keyword>
<organism evidence="3 4">
    <name type="scientific">Leucocoprinus birnbaumii</name>
    <dbReference type="NCBI Taxonomy" id="56174"/>
    <lineage>
        <taxon>Eukaryota</taxon>
        <taxon>Fungi</taxon>
        <taxon>Dikarya</taxon>
        <taxon>Basidiomycota</taxon>
        <taxon>Agaricomycotina</taxon>
        <taxon>Agaricomycetes</taxon>
        <taxon>Agaricomycetidae</taxon>
        <taxon>Agaricales</taxon>
        <taxon>Agaricineae</taxon>
        <taxon>Agaricaceae</taxon>
        <taxon>Leucocoprinus</taxon>
    </lineage>
</organism>
<feature type="domain" description="NADP-dependent oxidoreductase" evidence="2">
    <location>
        <begin position="23"/>
        <end position="315"/>
    </location>
</feature>
<comment type="caution">
    <text evidence="3">The sequence shown here is derived from an EMBL/GenBank/DDBJ whole genome shotgun (WGS) entry which is preliminary data.</text>
</comment>
<dbReference type="InterPro" id="IPR023210">
    <property type="entry name" value="NADP_OxRdtase_dom"/>
</dbReference>
<evidence type="ECO:0000313" key="4">
    <source>
        <dbReference type="Proteomes" id="UP001213000"/>
    </source>
</evidence>
<dbReference type="PANTHER" id="PTHR43364:SF4">
    <property type="entry name" value="NAD(P)-LINKED OXIDOREDUCTASE SUPERFAMILY PROTEIN"/>
    <property type="match status" value="1"/>
</dbReference>
<dbReference type="PANTHER" id="PTHR43364">
    <property type="entry name" value="NADH-SPECIFIC METHYLGLYOXAL REDUCTASE-RELATED"/>
    <property type="match status" value="1"/>
</dbReference>
<dbReference type="EMBL" id="JANIEX010000598">
    <property type="protein sequence ID" value="KAJ3565125.1"/>
    <property type="molecule type" value="Genomic_DNA"/>
</dbReference>
<dbReference type="FunFam" id="3.20.20.100:FF:000004">
    <property type="entry name" value="Oxidoreductase, aldo/keto reductase"/>
    <property type="match status" value="1"/>
</dbReference>
<gene>
    <name evidence="3" type="ORF">NP233_g7842</name>
</gene>
<evidence type="ECO:0000256" key="1">
    <source>
        <dbReference type="ARBA" id="ARBA00023002"/>
    </source>
</evidence>
<dbReference type="Gene3D" id="3.20.20.100">
    <property type="entry name" value="NADP-dependent oxidoreductase domain"/>
    <property type="match status" value="1"/>
</dbReference>
<dbReference type="GO" id="GO:0005829">
    <property type="term" value="C:cytosol"/>
    <property type="evidence" value="ECO:0007669"/>
    <property type="project" value="UniProtKB-ARBA"/>
</dbReference>
<dbReference type="InterPro" id="IPR036812">
    <property type="entry name" value="NAD(P)_OxRdtase_dom_sf"/>
</dbReference>
<dbReference type="Proteomes" id="UP001213000">
    <property type="component" value="Unassembled WGS sequence"/>
</dbReference>
<dbReference type="GO" id="GO:0016491">
    <property type="term" value="F:oxidoreductase activity"/>
    <property type="evidence" value="ECO:0007669"/>
    <property type="project" value="UniProtKB-KW"/>
</dbReference>
<dbReference type="Pfam" id="PF00248">
    <property type="entry name" value="Aldo_ket_red"/>
    <property type="match status" value="1"/>
</dbReference>